<evidence type="ECO:0000313" key="1">
    <source>
        <dbReference type="EMBL" id="ATX70580.1"/>
    </source>
</evidence>
<evidence type="ECO:0000313" key="2">
    <source>
        <dbReference type="Proteomes" id="UP000231179"/>
    </source>
</evidence>
<dbReference type="KEGG" id="scla:SCLARK_00414"/>
<accession>A0A1Y0KZG8</accession>
<name>A0A1Y0KZG8_9MOLU</name>
<dbReference type="AlphaFoldDB" id="A0A1Y0KZG8"/>
<reference evidence="1 2" key="1">
    <citation type="submission" date="2017-11" db="EMBL/GenBank/DDBJ databases">
        <title>Complete genome sequence of Spiroplasma clarkii CN-5 (DSM 19994).</title>
        <authorList>
            <person name="Tsai Y.-M."/>
            <person name="Chang A."/>
            <person name="Lo W.-S."/>
            <person name="Kuo C.-H."/>
        </authorList>
    </citation>
    <scope>NUCLEOTIDE SEQUENCE [LARGE SCALE GENOMIC DNA]</scope>
    <source>
        <strain evidence="1 2">CN-5</strain>
    </source>
</reference>
<dbReference type="EMBL" id="CP024870">
    <property type="protein sequence ID" value="ATX70580.1"/>
    <property type="molecule type" value="Genomic_DNA"/>
</dbReference>
<dbReference type="Proteomes" id="UP000231179">
    <property type="component" value="Chromosome"/>
</dbReference>
<protein>
    <submittedName>
        <fullName evidence="1">Uncharacterized protein</fullName>
    </submittedName>
</protein>
<organism evidence="1 2">
    <name type="scientific">Spiroplasma clarkii</name>
    <dbReference type="NCBI Taxonomy" id="2139"/>
    <lineage>
        <taxon>Bacteria</taxon>
        <taxon>Bacillati</taxon>
        <taxon>Mycoplasmatota</taxon>
        <taxon>Mollicutes</taxon>
        <taxon>Entomoplasmatales</taxon>
        <taxon>Spiroplasmataceae</taxon>
        <taxon>Spiroplasma</taxon>
    </lineage>
</organism>
<sequence>MFCSTSTITVISCGRAVPDFSGSVSSPETEHGNDNYYYELFGKKFSTKTDAINHFTKVESGVEID</sequence>
<proteinExistence type="predicted"/>
<gene>
    <name evidence="1" type="ORF">SCLAR_v1c02500</name>
</gene>
<keyword evidence="2" id="KW-1185">Reference proteome</keyword>